<dbReference type="InterPro" id="IPR027417">
    <property type="entry name" value="P-loop_NTPase"/>
</dbReference>
<dbReference type="SUPFAM" id="SSF52540">
    <property type="entry name" value="P-loop containing nucleoside triphosphate hydrolases"/>
    <property type="match status" value="1"/>
</dbReference>
<dbReference type="PROSITE" id="PS50837">
    <property type="entry name" value="NACHT"/>
    <property type="match status" value="1"/>
</dbReference>
<evidence type="ECO:0000259" key="1">
    <source>
        <dbReference type="PROSITE" id="PS50837"/>
    </source>
</evidence>
<dbReference type="InterPro" id="IPR054501">
    <property type="entry name" value="NCH2"/>
</dbReference>
<evidence type="ECO:0000313" key="2">
    <source>
        <dbReference type="EMBL" id="AFY97058.1"/>
    </source>
</evidence>
<dbReference type="PANTHER" id="PTHR46312">
    <property type="entry name" value="NACHT DOMAIN-CONTAINING PROTEIN"/>
    <property type="match status" value="1"/>
</dbReference>
<name>K9UQU3_CHAP6</name>
<evidence type="ECO:0000313" key="3">
    <source>
        <dbReference type="Proteomes" id="UP000010366"/>
    </source>
</evidence>
<dbReference type="Proteomes" id="UP000010366">
    <property type="component" value="Plasmid pCHA6605.01"/>
</dbReference>
<feature type="domain" description="NACHT" evidence="1">
    <location>
        <begin position="174"/>
        <end position="290"/>
    </location>
</feature>
<reference evidence="2 3" key="1">
    <citation type="submission" date="2012-05" db="EMBL/GenBank/DDBJ databases">
        <title>Noncontiguous Finished plasmid 1 of genome of Chamaesiphon sp. PCC 6605.</title>
        <authorList>
            <consortium name="US DOE Joint Genome Institute"/>
            <person name="Gugger M."/>
            <person name="Coursin T."/>
            <person name="Rippka R."/>
            <person name="Tandeau De Marsac N."/>
            <person name="Huntemann M."/>
            <person name="Wei C.-L."/>
            <person name="Han J."/>
            <person name="Detter J.C."/>
            <person name="Han C."/>
            <person name="Tapia R."/>
            <person name="Chen A."/>
            <person name="Kyrpides N."/>
            <person name="Mavromatis K."/>
            <person name="Markowitz V."/>
            <person name="Szeto E."/>
            <person name="Ivanova N."/>
            <person name="Pagani I."/>
            <person name="Pati A."/>
            <person name="Goodwin L."/>
            <person name="Nordberg H.P."/>
            <person name="Cantor M.N."/>
            <person name="Hua S.X."/>
            <person name="Woyke T."/>
            <person name="Kerfeld C.A."/>
        </authorList>
    </citation>
    <scope>NUCLEOTIDE SEQUENCE [LARGE SCALE GENOMIC DNA]</scope>
    <source>
        <strain evidence="3">ATCC 27169 / PCC 6605</strain>
        <plasmid evidence="3">Plasmid pCHA6605.01</plasmid>
    </source>
</reference>
<keyword evidence="3" id="KW-1185">Reference proteome</keyword>
<dbReference type="EMBL" id="CP003601">
    <property type="protein sequence ID" value="AFY97058.1"/>
    <property type="molecule type" value="Genomic_DNA"/>
</dbReference>
<gene>
    <name evidence="2" type="ORF">Cha6605_6231</name>
</gene>
<dbReference type="HOGENOM" id="CLU_016337_1_0_3"/>
<dbReference type="PATRIC" id="fig|1173020.3.peg.7141"/>
<dbReference type="PANTHER" id="PTHR46312:SF2">
    <property type="entry name" value="NUCLEOTIDE-BINDING OLIGOMERIZATION DOMAIN-CONTAINING PROTEIN 2-LIKE"/>
    <property type="match status" value="1"/>
</dbReference>
<dbReference type="OrthoDB" id="448481at2"/>
<proteinExistence type="predicted"/>
<dbReference type="Gene3D" id="3.40.50.300">
    <property type="entry name" value="P-loop containing nucleotide triphosphate hydrolases"/>
    <property type="match status" value="1"/>
</dbReference>
<dbReference type="Pfam" id="PF05729">
    <property type="entry name" value="NACHT"/>
    <property type="match status" value="1"/>
</dbReference>
<dbReference type="RefSeq" id="WP_015328943.1">
    <property type="nucleotide sequence ID" value="NC_020053.1"/>
</dbReference>
<accession>K9UQU3</accession>
<dbReference type="eggNOG" id="COG5635">
    <property type="taxonomic scope" value="Bacteria"/>
</dbReference>
<geneLocation type="plasmid" evidence="2 3">
    <name>pCHA6605.01</name>
</geneLocation>
<dbReference type="KEGG" id="cmp:Cha6605_6231"/>
<dbReference type="Pfam" id="PF22727">
    <property type="entry name" value="NCH2"/>
    <property type="match status" value="1"/>
</dbReference>
<sequence length="759" mass="87737">MMTTFRASITGIQQAQTALKSYHGKHKTYLAGEAGCSRTKVYDFFKGQKVQDEIFKNICAALSLDWRSIADVETEEIDTESTPEIDSLVQTIRQQVSDDILHRCGKMRILDMEQPIEYGDIYTSVNILEKSAGNTRSEITKMLAHCQREDFERPFLGKVTQARVPGVDAVDLHDKLMILGKPGAGKTTFMKRLAMLCCGSNFQPERVPIFVTLKDFAEAAAQPSVLEYIDRQWADCEVTATAKTLLGAGRALVLLDGLDEVREIDHDRVRKAIENFSNLYRKCQIVITCRIAAWEYKFEHFTEVEVADFDEQQIAEFINKWFQAEGKPLTAKRMLSKLKEREPVMELATNPLLLTLLCLIFGEGAEFPSNRSELYKEGLDVLLKKWDAKRDIDRHQVYKKLSLKRKEDLLSQIAFDTFDRGEYFFKQSTVERHITDYICNLPGTATDEEALQLDSELVLRSIMAQHGLLVERAKEIFSFSHLTFHEYFTAKWIVDSFAVQGERSFLKLVEKVSDRRWREVFFLVLAMLPNASSHLLAIKQEIDGIIAGDEKVQEYLEWLNEKCQSIESELNDRTSSDLLIIRLLYLDLPVYSSYKDYSAQSQSYLLSLDLSENDISAPFSTKMFMALPLPLRLEFCLYFCIYYFQLPILLEFNLIEQAIGNAQMLECSDEFVSELKNLNQQIPLQSENLIQWQQKLLAVLIKYRNVGCDWQFTSQQKDRIYKYYNANNLLRECLELKDECYIDIATRQYITNIFCRLEN</sequence>
<dbReference type="InterPro" id="IPR007111">
    <property type="entry name" value="NACHT_NTPase"/>
</dbReference>
<keyword evidence="2" id="KW-0614">Plasmid</keyword>
<dbReference type="AlphaFoldDB" id="K9UQU3"/>
<protein>
    <submittedName>
        <fullName evidence="2">Putative NTPase (NACHT family)</fullName>
    </submittedName>
</protein>
<organism evidence="2 3">
    <name type="scientific">Chamaesiphon minutus (strain ATCC 27169 / PCC 6605)</name>
    <dbReference type="NCBI Taxonomy" id="1173020"/>
    <lineage>
        <taxon>Bacteria</taxon>
        <taxon>Bacillati</taxon>
        <taxon>Cyanobacteriota</taxon>
        <taxon>Cyanophyceae</taxon>
        <taxon>Gomontiellales</taxon>
        <taxon>Chamaesiphonaceae</taxon>
        <taxon>Chamaesiphon</taxon>
    </lineage>
</organism>